<reference evidence="13 14" key="1">
    <citation type="journal article" date="2012" name="BMC Genomics">
        <title>Genome-guided analysis of physiological and morphological traits of the fermentative acetate oxidizer Thermacetogenium phaeum.</title>
        <authorList>
            <person name="Oehler D."/>
            <person name="Poehlein A."/>
            <person name="Leimbach A."/>
            <person name="Muller N."/>
            <person name="Daniel R."/>
            <person name="Gottschalk G."/>
            <person name="Schink B."/>
        </authorList>
    </citation>
    <scope>NUCLEOTIDE SEQUENCE [LARGE SCALE GENOMIC DNA]</scope>
    <source>
        <strain evidence="14">ATCC BAA-254 / DSM 26808 / PB</strain>
    </source>
</reference>
<evidence type="ECO:0000256" key="12">
    <source>
        <dbReference type="RuleBase" id="RU000605"/>
    </source>
</evidence>
<keyword evidence="8 11" id="KW-0521">NADP</keyword>
<dbReference type="NCBIfam" id="NF003793">
    <property type="entry name" value="PRK05382.1"/>
    <property type="match status" value="1"/>
</dbReference>
<dbReference type="Proteomes" id="UP000000467">
    <property type="component" value="Chromosome"/>
</dbReference>
<feature type="binding site" evidence="11">
    <location>
        <position position="341"/>
    </location>
    <ligand>
        <name>FMN</name>
        <dbReference type="ChEBI" id="CHEBI:58210"/>
    </ligand>
</feature>
<dbReference type="HOGENOM" id="CLU_034547_2_0_9"/>
<evidence type="ECO:0000256" key="8">
    <source>
        <dbReference type="ARBA" id="ARBA00022857"/>
    </source>
</evidence>
<dbReference type="UniPathway" id="UPA00053">
    <property type="reaction ID" value="UER00090"/>
</dbReference>
<dbReference type="PROSITE" id="PS00789">
    <property type="entry name" value="CHORISMATE_SYNTHASE_3"/>
    <property type="match status" value="1"/>
</dbReference>
<protein>
    <recommendedName>
        <fullName evidence="3 11">Chorismate synthase</fullName>
        <shortName evidence="11">CS</shortName>
        <ecNumber evidence="3 11">4.2.3.5</ecNumber>
    </recommendedName>
    <alternativeName>
        <fullName evidence="11">5-enolpyruvylshikimate-3-phosphate phospholyase</fullName>
    </alternativeName>
</protein>
<name>K4LV23_THEPS</name>
<dbReference type="PANTHER" id="PTHR21085:SF0">
    <property type="entry name" value="CHORISMATE SYNTHASE"/>
    <property type="match status" value="1"/>
</dbReference>
<dbReference type="PIRSF" id="PIRSF001456">
    <property type="entry name" value="Chorismate_synth"/>
    <property type="match status" value="1"/>
</dbReference>
<keyword evidence="5 11" id="KW-0285">Flavoprotein</keyword>
<dbReference type="RefSeq" id="WP_015050754.1">
    <property type="nucleotide sequence ID" value="NC_018870.1"/>
</dbReference>
<evidence type="ECO:0000256" key="11">
    <source>
        <dbReference type="HAMAP-Rule" id="MF_00300"/>
    </source>
</evidence>
<evidence type="ECO:0000256" key="7">
    <source>
        <dbReference type="ARBA" id="ARBA00022827"/>
    </source>
</evidence>
<dbReference type="PROSITE" id="PS00787">
    <property type="entry name" value="CHORISMATE_SYNTHASE_1"/>
    <property type="match status" value="1"/>
</dbReference>
<evidence type="ECO:0000313" key="13">
    <source>
        <dbReference type="EMBL" id="AFV11874.1"/>
    </source>
</evidence>
<accession>K4LV23</accession>
<comment type="pathway">
    <text evidence="1 11 12">Metabolic intermediate biosynthesis; chorismate biosynthesis; chorismate from D-erythrose 4-phosphate and phosphoenolpyruvate: step 7/7.</text>
</comment>
<sequence>MLRLLTAGESHGPVLTAIVEGFPAGVVVDKEAIDAQLRRRQSTYGRGGRMKIERDCVEILSGVRKGITLGSPITLQIRNRDWENWIEVMSPDPEQIVEEKETAKAVTRPRPGHADLAGGMKYRQQDLRNVLERASARETAVRVAAGTLGRLLLDSLGCWIFSHVVQIGSAAAPAYGPDVDYTDLAEAAARSPVGCADGRAAAAMMAEIDAAREREDTLGGVFEVVCIGLPPGIGSYVHWDRRLDARLAAAVMGIPSVKGVEIGLGFRGAGIEGSGYHDPIYYADGRGFFRKTNNAGGLEGGVTNGEPLVLRAAVKPIPTLGKPLASVDIGTKRETAAAVERSDVCIVPAAAVVAEAMVAWVLADAVIEKFGGDTLEEIRRGWKEYLAYLESI</sequence>
<organism evidence="13 14">
    <name type="scientific">Thermacetogenium phaeum (strain ATCC BAA-254 / DSM 26808 / PB)</name>
    <dbReference type="NCBI Taxonomy" id="1089553"/>
    <lineage>
        <taxon>Bacteria</taxon>
        <taxon>Bacillati</taxon>
        <taxon>Bacillota</taxon>
        <taxon>Clostridia</taxon>
        <taxon>Thermoanaerobacterales</taxon>
        <taxon>Thermoanaerobacteraceae</taxon>
        <taxon>Thermacetogenium</taxon>
    </lineage>
</organism>
<dbReference type="EMBL" id="CP003732">
    <property type="protein sequence ID" value="AFV11874.1"/>
    <property type="molecule type" value="Genomic_DNA"/>
</dbReference>
<proteinExistence type="inferred from homology"/>
<dbReference type="KEGG" id="tpz:Tph_c16690"/>
<dbReference type="PANTHER" id="PTHR21085">
    <property type="entry name" value="CHORISMATE SYNTHASE"/>
    <property type="match status" value="1"/>
</dbReference>
<dbReference type="InterPro" id="IPR035904">
    <property type="entry name" value="Chorismate_synth_AroC_sf"/>
</dbReference>
<evidence type="ECO:0000313" key="14">
    <source>
        <dbReference type="Proteomes" id="UP000000467"/>
    </source>
</evidence>
<dbReference type="CDD" id="cd07304">
    <property type="entry name" value="Chorismate_synthase"/>
    <property type="match status" value="1"/>
</dbReference>
<dbReference type="GO" id="GO:0008652">
    <property type="term" value="P:amino acid biosynthetic process"/>
    <property type="evidence" value="ECO:0007669"/>
    <property type="project" value="UniProtKB-KW"/>
</dbReference>
<feature type="binding site" evidence="11">
    <location>
        <position position="300"/>
    </location>
    <ligand>
        <name>FMN</name>
        <dbReference type="ChEBI" id="CHEBI:58210"/>
    </ligand>
</feature>
<comment type="caution">
    <text evidence="11">Lacks conserved residue(s) required for the propagation of feature annotation.</text>
</comment>
<dbReference type="SUPFAM" id="SSF103263">
    <property type="entry name" value="Chorismate synthase, AroC"/>
    <property type="match status" value="1"/>
</dbReference>
<keyword evidence="14" id="KW-1185">Reference proteome</keyword>
<dbReference type="GO" id="GO:0009423">
    <property type="term" value="P:chorismate biosynthetic process"/>
    <property type="evidence" value="ECO:0007669"/>
    <property type="project" value="UniProtKB-UniRule"/>
</dbReference>
<evidence type="ECO:0000256" key="10">
    <source>
        <dbReference type="ARBA" id="ARBA00023239"/>
    </source>
</evidence>
<keyword evidence="7 11" id="KW-0274">FAD</keyword>
<evidence type="ECO:0000256" key="3">
    <source>
        <dbReference type="ARBA" id="ARBA00013036"/>
    </source>
</evidence>
<gene>
    <name evidence="11 13" type="primary">aroC</name>
    <name evidence="13" type="ordered locus">Tph_c16690</name>
</gene>
<dbReference type="GO" id="GO:0010181">
    <property type="term" value="F:FMN binding"/>
    <property type="evidence" value="ECO:0007669"/>
    <property type="project" value="TreeGrafter"/>
</dbReference>
<dbReference type="HAMAP" id="MF_00300">
    <property type="entry name" value="Chorismate_synth"/>
    <property type="match status" value="1"/>
</dbReference>
<evidence type="ECO:0000256" key="5">
    <source>
        <dbReference type="ARBA" id="ARBA00022630"/>
    </source>
</evidence>
<dbReference type="GO" id="GO:0005829">
    <property type="term" value="C:cytosol"/>
    <property type="evidence" value="ECO:0007669"/>
    <property type="project" value="TreeGrafter"/>
</dbReference>
<evidence type="ECO:0000256" key="9">
    <source>
        <dbReference type="ARBA" id="ARBA00023141"/>
    </source>
</evidence>
<evidence type="ECO:0000256" key="1">
    <source>
        <dbReference type="ARBA" id="ARBA00005044"/>
    </source>
</evidence>
<keyword evidence="9 11" id="KW-0057">Aromatic amino acid biosynthesis</keyword>
<comment type="cofactor">
    <cofactor evidence="11 12">
        <name>FMNH2</name>
        <dbReference type="ChEBI" id="CHEBI:57618"/>
    </cofactor>
    <text evidence="11 12">Reduced FMN (FMNH(2)).</text>
</comment>
<dbReference type="GO" id="GO:0004107">
    <property type="term" value="F:chorismate synthase activity"/>
    <property type="evidence" value="ECO:0007669"/>
    <property type="project" value="UniProtKB-UniRule"/>
</dbReference>
<dbReference type="EC" id="4.2.3.5" evidence="3 11"/>
<dbReference type="eggNOG" id="COG0082">
    <property type="taxonomic scope" value="Bacteria"/>
</dbReference>
<dbReference type="FunFam" id="3.60.150.10:FF:000002">
    <property type="entry name" value="Chorismate synthase"/>
    <property type="match status" value="1"/>
</dbReference>
<dbReference type="NCBIfam" id="TIGR00033">
    <property type="entry name" value="aroC"/>
    <property type="match status" value="1"/>
</dbReference>
<dbReference type="InterPro" id="IPR020541">
    <property type="entry name" value="Chorismate_synthase_CS"/>
</dbReference>
<dbReference type="AlphaFoldDB" id="K4LV23"/>
<feature type="binding site" evidence="11">
    <location>
        <position position="40"/>
    </location>
    <ligand>
        <name>NADP(+)</name>
        <dbReference type="ChEBI" id="CHEBI:58349"/>
    </ligand>
</feature>
<feature type="binding site" evidence="11">
    <location>
        <begin position="133"/>
        <end position="135"/>
    </location>
    <ligand>
        <name>FMN</name>
        <dbReference type="ChEBI" id="CHEBI:58210"/>
    </ligand>
</feature>
<evidence type="ECO:0000256" key="6">
    <source>
        <dbReference type="ARBA" id="ARBA00022643"/>
    </source>
</evidence>
<comment type="function">
    <text evidence="11">Catalyzes the anti-1,4-elimination of the C-3 phosphate and the C-6 proR hydrogen from 5-enolpyruvylshikimate-3-phosphate (EPSP) to yield chorismate, which is the branch point compound that serves as the starting substrate for the three terminal pathways of aromatic amino acid biosynthesis. This reaction introduces a second double bond into the aromatic ring system.</text>
</comment>
<evidence type="ECO:0000256" key="2">
    <source>
        <dbReference type="ARBA" id="ARBA00008014"/>
    </source>
</evidence>
<dbReference type="PROSITE" id="PS00788">
    <property type="entry name" value="CHORISMATE_SYNTHASE_2"/>
    <property type="match status" value="1"/>
</dbReference>
<feature type="binding site" evidence="11">
    <location>
        <position position="46"/>
    </location>
    <ligand>
        <name>NADP(+)</name>
        <dbReference type="ChEBI" id="CHEBI:58349"/>
    </ligand>
</feature>
<comment type="similarity">
    <text evidence="2 11 12">Belongs to the chorismate synthase family.</text>
</comment>
<dbReference type="GO" id="GO:0009073">
    <property type="term" value="P:aromatic amino acid family biosynthetic process"/>
    <property type="evidence" value="ECO:0007669"/>
    <property type="project" value="UniProtKB-KW"/>
</dbReference>
<keyword evidence="4 11" id="KW-0028">Amino-acid biosynthesis</keyword>
<dbReference type="Pfam" id="PF01264">
    <property type="entry name" value="Chorismate_synt"/>
    <property type="match status" value="1"/>
</dbReference>
<feature type="binding site" evidence="11">
    <location>
        <begin position="315"/>
        <end position="319"/>
    </location>
    <ligand>
        <name>FMN</name>
        <dbReference type="ChEBI" id="CHEBI:58210"/>
    </ligand>
</feature>
<comment type="catalytic activity">
    <reaction evidence="11 12">
        <text>5-O-(1-carboxyvinyl)-3-phosphoshikimate = chorismate + phosphate</text>
        <dbReference type="Rhea" id="RHEA:21020"/>
        <dbReference type="ChEBI" id="CHEBI:29748"/>
        <dbReference type="ChEBI" id="CHEBI:43474"/>
        <dbReference type="ChEBI" id="CHEBI:57701"/>
        <dbReference type="EC" id="4.2.3.5"/>
    </reaction>
</comment>
<keyword evidence="6 11" id="KW-0288">FMN</keyword>
<dbReference type="STRING" id="1089553.Tph_c16690"/>
<evidence type="ECO:0000256" key="4">
    <source>
        <dbReference type="ARBA" id="ARBA00022605"/>
    </source>
</evidence>
<keyword evidence="10 11" id="KW-0456">Lyase</keyword>
<comment type="subunit">
    <text evidence="11">Homotetramer.</text>
</comment>
<dbReference type="InterPro" id="IPR000453">
    <property type="entry name" value="Chorismate_synth"/>
</dbReference>
<dbReference type="Gene3D" id="3.60.150.10">
    <property type="entry name" value="Chorismate synthase AroC"/>
    <property type="match status" value="1"/>
</dbReference>